<accession>A0ABR8AIH4</accession>
<evidence type="ECO:0000313" key="3">
    <source>
        <dbReference type="Proteomes" id="UP000658514"/>
    </source>
</evidence>
<organism evidence="2 3">
    <name type="scientific">Calothrix parietina FACHB-288</name>
    <dbReference type="NCBI Taxonomy" id="2692896"/>
    <lineage>
        <taxon>Bacteria</taxon>
        <taxon>Bacillati</taxon>
        <taxon>Cyanobacteriota</taxon>
        <taxon>Cyanophyceae</taxon>
        <taxon>Nostocales</taxon>
        <taxon>Calotrichaceae</taxon>
        <taxon>Calothrix</taxon>
    </lineage>
</organism>
<dbReference type="Proteomes" id="UP000658514">
    <property type="component" value="Unassembled WGS sequence"/>
</dbReference>
<keyword evidence="1" id="KW-0472">Membrane</keyword>
<keyword evidence="2" id="KW-0378">Hydrolase</keyword>
<keyword evidence="2" id="KW-0255">Endonuclease</keyword>
<comment type="caution">
    <text evidence="2">The sequence shown here is derived from an EMBL/GenBank/DDBJ whole genome shotgun (WGS) entry which is preliminary data.</text>
</comment>
<keyword evidence="1" id="KW-1133">Transmembrane helix</keyword>
<name>A0ABR8AIH4_9CYAN</name>
<protein>
    <submittedName>
        <fullName evidence="2">HNH endonuclease</fullName>
    </submittedName>
</protein>
<proteinExistence type="predicted"/>
<keyword evidence="1" id="KW-0812">Transmembrane</keyword>
<keyword evidence="2" id="KW-0540">Nuclease</keyword>
<dbReference type="EMBL" id="JACJQH010000069">
    <property type="protein sequence ID" value="MBD2199857.1"/>
    <property type="molecule type" value="Genomic_DNA"/>
</dbReference>
<evidence type="ECO:0000313" key="2">
    <source>
        <dbReference type="EMBL" id="MBD2199857.1"/>
    </source>
</evidence>
<keyword evidence="3" id="KW-1185">Reference proteome</keyword>
<feature type="transmembrane region" description="Helical" evidence="1">
    <location>
        <begin position="291"/>
        <end position="314"/>
    </location>
</feature>
<dbReference type="GO" id="GO:0004519">
    <property type="term" value="F:endonuclease activity"/>
    <property type="evidence" value="ECO:0007669"/>
    <property type="project" value="UniProtKB-KW"/>
</dbReference>
<sequence>MDFINQAQKLASQVREKVQEVATNATNSLDEVVDGIKNTTVEITTSSINAVADLQGLSTTAAQQGLQTVQNVTKAFEAAAIGATTSSLVIADALQNLPSTATELAAEMPKIANRLRYRAGLRVGDSPRSDSDVIKLFEKIPGTSKLGANERTIRQFLSDKHGSHIIPRSQGGSNGAENILWEVGVDNLRRGAEVMTVGEQFYIRVYNAVDSIVSNSLTIARLGITATGTAILTQVIVTAISYSLDLYRGDITVEEYKTLILETAKAAGIATPIVFLVLVAVLALFPEFTVILSAPVVIAGFNALFGMSIAVPIVQSLVRHTQAGGFGNEAAEAYKGLFGDSGDSALA</sequence>
<gene>
    <name evidence="2" type="ORF">H6G24_31030</name>
</gene>
<reference evidence="2 3" key="1">
    <citation type="journal article" date="2020" name="ISME J.">
        <title>Comparative genomics reveals insights into cyanobacterial evolution and habitat adaptation.</title>
        <authorList>
            <person name="Chen M.Y."/>
            <person name="Teng W.K."/>
            <person name="Zhao L."/>
            <person name="Hu C.X."/>
            <person name="Zhou Y.K."/>
            <person name="Han B.P."/>
            <person name="Song L.R."/>
            <person name="Shu W.S."/>
        </authorList>
    </citation>
    <scope>NUCLEOTIDE SEQUENCE [LARGE SCALE GENOMIC DNA]</scope>
    <source>
        <strain evidence="2 3">FACHB-288</strain>
    </source>
</reference>
<evidence type="ECO:0000256" key="1">
    <source>
        <dbReference type="SAM" id="Phobius"/>
    </source>
</evidence>
<feature type="transmembrane region" description="Helical" evidence="1">
    <location>
        <begin position="266"/>
        <end position="285"/>
    </location>
</feature>